<feature type="transmembrane region" description="Helical" evidence="1">
    <location>
        <begin position="106"/>
        <end position="130"/>
    </location>
</feature>
<feature type="transmembrane region" description="Helical" evidence="1">
    <location>
        <begin position="142"/>
        <end position="164"/>
    </location>
</feature>
<proteinExistence type="predicted"/>
<dbReference type="AlphaFoldDB" id="A0A6S9CSJ0"/>
<organism evidence="2">
    <name type="scientific">Ditylum brightwellii</name>
    <dbReference type="NCBI Taxonomy" id="49249"/>
    <lineage>
        <taxon>Eukaryota</taxon>
        <taxon>Sar</taxon>
        <taxon>Stramenopiles</taxon>
        <taxon>Ochrophyta</taxon>
        <taxon>Bacillariophyta</taxon>
        <taxon>Mediophyceae</taxon>
        <taxon>Lithodesmiophycidae</taxon>
        <taxon>Lithodesmiales</taxon>
        <taxon>Lithodesmiaceae</taxon>
        <taxon>Ditylum</taxon>
    </lineage>
</organism>
<name>A0A6S9CSJ0_9STRA</name>
<sequence>MTKSERIERVHGPITKIEQAHNATSKAIARCFASCEGDPRGSVHRAWALSLAFVIIFFVVAFFEANSLRKEQGSAALLMASIWTAVVHFALIIIGSFVLKRFPTSFAVGFLLGFVVVVANQNLLLFVTFHSYEYGDVHSNHVFANLSLSLFLIFMSFACVLWNFRESLYVTQGEDTR</sequence>
<keyword evidence="1" id="KW-1133">Transmembrane helix</keyword>
<dbReference type="EMBL" id="HBNS01061837">
    <property type="protein sequence ID" value="CAE4670069.1"/>
    <property type="molecule type" value="Transcribed_RNA"/>
</dbReference>
<feature type="transmembrane region" description="Helical" evidence="1">
    <location>
        <begin position="75"/>
        <end position="99"/>
    </location>
</feature>
<reference evidence="2" key="1">
    <citation type="submission" date="2021-01" db="EMBL/GenBank/DDBJ databases">
        <authorList>
            <person name="Corre E."/>
            <person name="Pelletier E."/>
            <person name="Niang G."/>
            <person name="Scheremetjew M."/>
            <person name="Finn R."/>
            <person name="Kale V."/>
            <person name="Holt S."/>
            <person name="Cochrane G."/>
            <person name="Meng A."/>
            <person name="Brown T."/>
            <person name="Cohen L."/>
        </authorList>
    </citation>
    <scope>NUCLEOTIDE SEQUENCE</scope>
    <source>
        <strain evidence="2">GSO104</strain>
    </source>
</reference>
<gene>
    <name evidence="2" type="ORF">DBRI00130_LOCUS44597</name>
</gene>
<keyword evidence="1" id="KW-0812">Transmembrane</keyword>
<evidence type="ECO:0000313" key="2">
    <source>
        <dbReference type="EMBL" id="CAE4670069.1"/>
    </source>
</evidence>
<protein>
    <submittedName>
        <fullName evidence="2">Uncharacterized protein</fullName>
    </submittedName>
</protein>
<keyword evidence="1" id="KW-0472">Membrane</keyword>
<feature type="transmembrane region" description="Helical" evidence="1">
    <location>
        <begin position="46"/>
        <end position="63"/>
    </location>
</feature>
<accession>A0A6S9CSJ0</accession>
<evidence type="ECO:0000256" key="1">
    <source>
        <dbReference type="SAM" id="Phobius"/>
    </source>
</evidence>